<name>A0A8J7SAZ4_9RHOB</name>
<comment type="caution">
    <text evidence="2">The sequence shown here is derived from an EMBL/GenBank/DDBJ whole genome shotgun (WGS) entry which is preliminary data.</text>
</comment>
<gene>
    <name evidence="2" type="ORF">H0I76_03060</name>
</gene>
<evidence type="ECO:0000313" key="3">
    <source>
        <dbReference type="Proteomes" id="UP000655420"/>
    </source>
</evidence>
<feature type="signal peptide" evidence="1">
    <location>
        <begin position="1"/>
        <end position="21"/>
    </location>
</feature>
<keyword evidence="3" id="KW-1185">Reference proteome</keyword>
<dbReference type="RefSeq" id="WP_200606877.1">
    <property type="nucleotide sequence ID" value="NZ_JAEHHL010000001.1"/>
</dbReference>
<evidence type="ECO:0008006" key="4">
    <source>
        <dbReference type="Google" id="ProtNLM"/>
    </source>
</evidence>
<dbReference type="Proteomes" id="UP000655420">
    <property type="component" value="Unassembled WGS sequence"/>
</dbReference>
<organism evidence="2 3">
    <name type="scientific">Thermohalobaculum xanthum</name>
    <dbReference type="NCBI Taxonomy" id="2753746"/>
    <lineage>
        <taxon>Bacteria</taxon>
        <taxon>Pseudomonadati</taxon>
        <taxon>Pseudomonadota</taxon>
        <taxon>Alphaproteobacteria</taxon>
        <taxon>Rhodobacterales</taxon>
        <taxon>Paracoccaceae</taxon>
        <taxon>Thermohalobaculum</taxon>
    </lineage>
</organism>
<feature type="chain" id="PRO_5035166158" description="Secreted protein" evidence="1">
    <location>
        <begin position="22"/>
        <end position="113"/>
    </location>
</feature>
<dbReference type="EMBL" id="JAEHHL010000001">
    <property type="protein sequence ID" value="MBK0398158.1"/>
    <property type="molecule type" value="Genomic_DNA"/>
</dbReference>
<evidence type="ECO:0000256" key="1">
    <source>
        <dbReference type="SAM" id="SignalP"/>
    </source>
</evidence>
<protein>
    <recommendedName>
        <fullName evidence="4">Secreted protein</fullName>
    </recommendedName>
</protein>
<keyword evidence="1" id="KW-0732">Signal</keyword>
<accession>A0A8J7SAZ4</accession>
<evidence type="ECO:0000313" key="2">
    <source>
        <dbReference type="EMBL" id="MBK0398158.1"/>
    </source>
</evidence>
<dbReference type="AlphaFoldDB" id="A0A8J7SAZ4"/>
<proteinExistence type="predicted"/>
<sequence length="113" mass="11671">MLGVALSALLLARMLLLPSLAVDYSTGFVSLCAGGEVVWVAAEGVAPTDDTSPRIPCPWLGLSALPEAPGALLPAHVPVPLPARQVFIAAESHSLAKFFAPQAPRAPPLPERA</sequence>
<reference evidence="2" key="1">
    <citation type="submission" date="2020-12" db="EMBL/GenBank/DDBJ databases">
        <title>Bacterial taxonomy.</title>
        <authorList>
            <person name="Pan X."/>
        </authorList>
    </citation>
    <scope>NUCLEOTIDE SEQUENCE</scope>
    <source>
        <strain evidence="2">M0105</strain>
    </source>
</reference>